<evidence type="ECO:0000313" key="4">
    <source>
        <dbReference type="Proteomes" id="UP001497453"/>
    </source>
</evidence>
<dbReference type="InterPro" id="IPR050754">
    <property type="entry name" value="FKBP4/5/8-like"/>
</dbReference>
<sequence>MSAEAAVDATNPEIEQKIAVAKEKKDAGDQAFKSGDIQNALLSYHQAILYLQGLYKNTMGPAPPINAEGEPEKPKTEADEILEKIYANMAQCHIKRSNWKRAVETADKALAKNPKNSKVLFRKAKGLGELGHFEKAEKILEELLKEDSSDAASVKAELERLRALDKEREKKHNQKFKGFLNKSEKAAGKAPETS</sequence>
<dbReference type="PANTHER" id="PTHR46512">
    <property type="entry name" value="PEPTIDYLPROLYL ISOMERASE"/>
    <property type="match status" value="1"/>
</dbReference>
<name>A0ABP1E9E9_9APHY</name>
<evidence type="ECO:0000256" key="2">
    <source>
        <dbReference type="SAM" id="MobiDB-lite"/>
    </source>
</evidence>
<dbReference type="PROSITE" id="PS50005">
    <property type="entry name" value="TPR"/>
    <property type="match status" value="1"/>
</dbReference>
<dbReference type="InterPro" id="IPR011990">
    <property type="entry name" value="TPR-like_helical_dom_sf"/>
</dbReference>
<evidence type="ECO:0008006" key="5">
    <source>
        <dbReference type="Google" id="ProtNLM"/>
    </source>
</evidence>
<evidence type="ECO:0000313" key="3">
    <source>
        <dbReference type="EMBL" id="CAL1716651.1"/>
    </source>
</evidence>
<dbReference type="SUPFAM" id="SSF48452">
    <property type="entry name" value="TPR-like"/>
    <property type="match status" value="1"/>
</dbReference>
<evidence type="ECO:0000256" key="1">
    <source>
        <dbReference type="PROSITE-ProRule" id="PRU00339"/>
    </source>
</evidence>
<keyword evidence="4" id="KW-1185">Reference proteome</keyword>
<dbReference type="EMBL" id="OZ037952">
    <property type="protein sequence ID" value="CAL1716651.1"/>
    <property type="molecule type" value="Genomic_DNA"/>
</dbReference>
<dbReference type="PANTHER" id="PTHR46512:SF1">
    <property type="entry name" value="PEPTIDYLPROLYL ISOMERASE"/>
    <property type="match status" value="1"/>
</dbReference>
<keyword evidence="1" id="KW-0802">TPR repeat</keyword>
<accession>A0ABP1E9E9</accession>
<protein>
    <recommendedName>
        <fullName evidence="5">TPR-like protein</fullName>
    </recommendedName>
</protein>
<gene>
    <name evidence="3" type="ORF">GFSPODELE1_LOCUS10854</name>
</gene>
<dbReference type="Gene3D" id="1.25.40.10">
    <property type="entry name" value="Tetratricopeptide repeat domain"/>
    <property type="match status" value="1"/>
</dbReference>
<dbReference type="Proteomes" id="UP001497453">
    <property type="component" value="Chromosome 9"/>
</dbReference>
<feature type="repeat" description="TPR" evidence="1">
    <location>
        <begin position="83"/>
        <end position="116"/>
    </location>
</feature>
<organism evidence="3 4">
    <name type="scientific">Somion occarium</name>
    <dbReference type="NCBI Taxonomy" id="3059160"/>
    <lineage>
        <taxon>Eukaryota</taxon>
        <taxon>Fungi</taxon>
        <taxon>Dikarya</taxon>
        <taxon>Basidiomycota</taxon>
        <taxon>Agaricomycotina</taxon>
        <taxon>Agaricomycetes</taxon>
        <taxon>Polyporales</taxon>
        <taxon>Cerrenaceae</taxon>
        <taxon>Somion</taxon>
    </lineage>
</organism>
<proteinExistence type="predicted"/>
<dbReference type="InterPro" id="IPR019734">
    <property type="entry name" value="TPR_rpt"/>
</dbReference>
<feature type="region of interest" description="Disordered" evidence="2">
    <location>
        <begin position="165"/>
        <end position="194"/>
    </location>
</feature>
<dbReference type="SMART" id="SM00028">
    <property type="entry name" value="TPR"/>
    <property type="match status" value="3"/>
</dbReference>
<dbReference type="Pfam" id="PF14559">
    <property type="entry name" value="TPR_19"/>
    <property type="match status" value="1"/>
</dbReference>
<reference evidence="4" key="1">
    <citation type="submission" date="2024-04" db="EMBL/GenBank/DDBJ databases">
        <authorList>
            <person name="Shaw F."/>
            <person name="Minotto A."/>
        </authorList>
    </citation>
    <scope>NUCLEOTIDE SEQUENCE [LARGE SCALE GENOMIC DNA]</scope>
</reference>